<name>A0A7T3RCY3_9SPIR</name>
<dbReference type="KEGG" id="tper:IWA51_11310"/>
<gene>
    <name evidence="3" type="ORF">IWA51_11310</name>
</gene>
<dbReference type="EMBL" id="CP064936">
    <property type="protein sequence ID" value="QQA00826.1"/>
    <property type="molecule type" value="Genomic_DNA"/>
</dbReference>
<dbReference type="RefSeq" id="WP_198442499.1">
    <property type="nucleotide sequence ID" value="NZ_CBCSHE010000022.1"/>
</dbReference>
<feature type="region of interest" description="Disordered" evidence="1">
    <location>
        <begin position="278"/>
        <end position="304"/>
    </location>
</feature>
<accession>A0A7T3RCY3</accession>
<proteinExistence type="predicted"/>
<dbReference type="AlphaFoldDB" id="A0A7T3RCY3"/>
<keyword evidence="2" id="KW-0732">Signal</keyword>
<feature type="signal peptide" evidence="2">
    <location>
        <begin position="1"/>
        <end position="21"/>
    </location>
</feature>
<sequence>MAKYKSFIVALGIFTALSFVACKSTPEPEPAPVEEPVVQPEEGAEEKTEETVPTENFSEANKALLSKVEQSRAAAAESGAEAANPVAFKAAEAEYAAEKLASESATEDMSAVLNDLNNRYLALKSYADAKSKKAKIDANNFASYNQAAYDEGSAIIDELAKPESNLTFGSVWYKKATDANAKMESVLDAAYRSLSKAERTEAFKAKKDADSVKASVSRKAEYDKGVQSFKSGDAAYVTGSPEQALSDYTSSKTVFAALFQEISVARQKAQEAVDAAKKRVEQSETVAQDADTQAPLGDEPVEGIEEADTTLLEADDFTEAQNSVVELDETLEGEAE</sequence>
<feature type="chain" id="PRO_5032457599" description="Lipoprotein" evidence="2">
    <location>
        <begin position="22"/>
        <end position="336"/>
    </location>
</feature>
<feature type="region of interest" description="Disordered" evidence="1">
    <location>
        <begin position="25"/>
        <end position="57"/>
    </location>
</feature>
<reference evidence="3 4" key="1">
    <citation type="submission" date="2020-11" db="EMBL/GenBank/DDBJ databases">
        <title>Treponema Peruensis nv. sp., first commensal Treponema isolated from human feces.</title>
        <authorList>
            <person name="Belkhou C."/>
            <person name="Raes J."/>
        </authorList>
    </citation>
    <scope>NUCLEOTIDE SEQUENCE [LARGE SCALE GENOMIC DNA]</scope>
    <source>
        <strain evidence="3 4">RCC2812</strain>
    </source>
</reference>
<evidence type="ECO:0000313" key="4">
    <source>
        <dbReference type="Proteomes" id="UP000595224"/>
    </source>
</evidence>
<evidence type="ECO:0000313" key="3">
    <source>
        <dbReference type="EMBL" id="QQA00826.1"/>
    </source>
</evidence>
<protein>
    <recommendedName>
        <fullName evidence="5">Lipoprotein</fullName>
    </recommendedName>
</protein>
<evidence type="ECO:0008006" key="5">
    <source>
        <dbReference type="Google" id="ProtNLM"/>
    </source>
</evidence>
<evidence type="ECO:0000256" key="2">
    <source>
        <dbReference type="SAM" id="SignalP"/>
    </source>
</evidence>
<dbReference type="Proteomes" id="UP000595224">
    <property type="component" value="Chromosome"/>
</dbReference>
<evidence type="ECO:0000256" key="1">
    <source>
        <dbReference type="SAM" id="MobiDB-lite"/>
    </source>
</evidence>
<dbReference type="PROSITE" id="PS51257">
    <property type="entry name" value="PROKAR_LIPOPROTEIN"/>
    <property type="match status" value="1"/>
</dbReference>
<organism evidence="3 4">
    <name type="scientific">Treponema peruense</name>
    <dbReference type="NCBI Taxonomy" id="2787628"/>
    <lineage>
        <taxon>Bacteria</taxon>
        <taxon>Pseudomonadati</taxon>
        <taxon>Spirochaetota</taxon>
        <taxon>Spirochaetia</taxon>
        <taxon>Spirochaetales</taxon>
        <taxon>Treponemataceae</taxon>
        <taxon>Treponema</taxon>
    </lineage>
</organism>
<keyword evidence="4" id="KW-1185">Reference proteome</keyword>